<evidence type="ECO:0000256" key="1">
    <source>
        <dbReference type="SAM" id="MobiDB-lite"/>
    </source>
</evidence>
<feature type="compositionally biased region" description="Low complexity" evidence="1">
    <location>
        <begin position="134"/>
        <end position="153"/>
    </location>
</feature>
<reference evidence="2" key="1">
    <citation type="journal article" date="2014" name="Int. J. Syst. Evol. Microbiol.">
        <title>Complete genome sequence of Corynebacterium casei LMG S-19264T (=DSM 44701T), isolated from a smear-ripened cheese.</title>
        <authorList>
            <consortium name="US DOE Joint Genome Institute (JGI-PGF)"/>
            <person name="Walter F."/>
            <person name="Albersmeier A."/>
            <person name="Kalinowski J."/>
            <person name="Ruckert C."/>
        </authorList>
    </citation>
    <scope>NUCLEOTIDE SEQUENCE</scope>
    <source>
        <strain evidence="2">JCM 4633</strain>
    </source>
</reference>
<proteinExistence type="predicted"/>
<feature type="region of interest" description="Disordered" evidence="1">
    <location>
        <begin position="134"/>
        <end position="163"/>
    </location>
</feature>
<sequence length="205" mass="22283">MAAAHEDAHTDDAPTGPWARSEKRTGRTWESHRQEIFASWARKPSVLSRTMVPMQAPVRFRADSWASDAQKPGQVHRLSCWGLAAGFRYWLVCRYDRSMFSDMPACRPAVRGDQQGRHVRAALTCHLQERARSAVHSSPAAPVAPSAATPTHATNNDPPPNAILRSVAALHPALKEVVPALSADATARSPTLRGSAGRHVGCRSS</sequence>
<name>A0A918TZ64_STRCJ</name>
<evidence type="ECO:0000313" key="2">
    <source>
        <dbReference type="EMBL" id="GHC72892.1"/>
    </source>
</evidence>
<feature type="region of interest" description="Disordered" evidence="1">
    <location>
        <begin position="1"/>
        <end position="27"/>
    </location>
</feature>
<dbReference type="Proteomes" id="UP000646244">
    <property type="component" value="Unassembled WGS sequence"/>
</dbReference>
<organism evidence="2 3">
    <name type="scientific">Streptomyces cinnamoneus</name>
    <name type="common">Streptoverticillium cinnamoneum</name>
    <dbReference type="NCBI Taxonomy" id="53446"/>
    <lineage>
        <taxon>Bacteria</taxon>
        <taxon>Bacillati</taxon>
        <taxon>Actinomycetota</taxon>
        <taxon>Actinomycetes</taxon>
        <taxon>Kitasatosporales</taxon>
        <taxon>Streptomycetaceae</taxon>
        <taxon>Streptomyces</taxon>
        <taxon>Streptomyces cinnamoneus group</taxon>
    </lineage>
</organism>
<dbReference type="AlphaFoldDB" id="A0A918TZ64"/>
<comment type="caution">
    <text evidence="2">The sequence shown here is derived from an EMBL/GenBank/DDBJ whole genome shotgun (WGS) entry which is preliminary data.</text>
</comment>
<feature type="compositionally biased region" description="Basic and acidic residues" evidence="1">
    <location>
        <begin position="1"/>
        <end position="12"/>
    </location>
</feature>
<protein>
    <submittedName>
        <fullName evidence="2">Uncharacterized protein</fullName>
    </submittedName>
</protein>
<gene>
    <name evidence="2" type="ORF">GCM10010507_60100</name>
</gene>
<reference evidence="2" key="2">
    <citation type="submission" date="2020-09" db="EMBL/GenBank/DDBJ databases">
        <authorList>
            <person name="Sun Q."/>
            <person name="Ohkuma M."/>
        </authorList>
    </citation>
    <scope>NUCLEOTIDE SEQUENCE</scope>
    <source>
        <strain evidence="2">JCM 4633</strain>
    </source>
</reference>
<accession>A0A918TZ64</accession>
<evidence type="ECO:0000313" key="3">
    <source>
        <dbReference type="Proteomes" id="UP000646244"/>
    </source>
</evidence>
<feature type="region of interest" description="Disordered" evidence="1">
    <location>
        <begin position="186"/>
        <end position="205"/>
    </location>
</feature>
<dbReference type="EMBL" id="BMVB01000038">
    <property type="protein sequence ID" value="GHC72892.1"/>
    <property type="molecule type" value="Genomic_DNA"/>
</dbReference>